<name>A0A0K0X7P4_MYCGD</name>
<evidence type="ECO:0000313" key="3">
    <source>
        <dbReference type="EMBL" id="AKS33425.1"/>
    </source>
</evidence>
<evidence type="ECO:0000313" key="4">
    <source>
        <dbReference type="Proteomes" id="UP000062255"/>
    </source>
</evidence>
<dbReference type="EMBL" id="CP012150">
    <property type="protein sequence ID" value="AKS33425.1"/>
    <property type="molecule type" value="Genomic_DNA"/>
</dbReference>
<reference evidence="3 4" key="1">
    <citation type="submission" date="2015-07" db="EMBL/GenBank/DDBJ databases">
        <title>Complete genome sequence of Mycobacterium goodii X7B, a facultative thermophilic biodesulfurizing bacterium.</title>
        <authorList>
            <person name="Yu B."/>
            <person name="Li F."/>
            <person name="Xu P."/>
        </authorList>
    </citation>
    <scope>NUCLEOTIDE SEQUENCE [LARGE SCALE GENOMIC DNA]</scope>
    <source>
        <strain evidence="3 4">X7B</strain>
    </source>
</reference>
<dbReference type="PATRIC" id="fig|134601.6.peg.3657"/>
<dbReference type="PANTHER" id="PTHR11820">
    <property type="entry name" value="ACYLPYRUVASE"/>
    <property type="match status" value="1"/>
</dbReference>
<proteinExistence type="predicted"/>
<keyword evidence="1" id="KW-0479">Metal-binding</keyword>
<dbReference type="OrthoDB" id="9805307at2"/>
<dbReference type="GO" id="GO:0016853">
    <property type="term" value="F:isomerase activity"/>
    <property type="evidence" value="ECO:0007669"/>
    <property type="project" value="UniProtKB-ARBA"/>
</dbReference>
<dbReference type="SUPFAM" id="SSF56529">
    <property type="entry name" value="FAH"/>
    <property type="match status" value="1"/>
</dbReference>
<dbReference type="InterPro" id="IPR011234">
    <property type="entry name" value="Fumarylacetoacetase-like_C"/>
</dbReference>
<dbReference type="GO" id="GO:0046872">
    <property type="term" value="F:metal ion binding"/>
    <property type="evidence" value="ECO:0007669"/>
    <property type="project" value="UniProtKB-KW"/>
</dbReference>
<dbReference type="STRING" id="134601.AFA91_17645"/>
<dbReference type="InterPro" id="IPR036663">
    <property type="entry name" value="Fumarylacetoacetase_C_sf"/>
</dbReference>
<organism evidence="3 4">
    <name type="scientific">Mycolicibacterium goodii</name>
    <name type="common">Mycobacterium goodii</name>
    <dbReference type="NCBI Taxonomy" id="134601"/>
    <lineage>
        <taxon>Bacteria</taxon>
        <taxon>Bacillati</taxon>
        <taxon>Actinomycetota</taxon>
        <taxon>Actinomycetes</taxon>
        <taxon>Mycobacteriales</taxon>
        <taxon>Mycobacteriaceae</taxon>
        <taxon>Mycolicibacterium</taxon>
    </lineage>
</organism>
<dbReference type="Proteomes" id="UP000062255">
    <property type="component" value="Chromosome"/>
</dbReference>
<protein>
    <submittedName>
        <fullName evidence="3">Hydrolase</fullName>
    </submittedName>
</protein>
<dbReference type="PANTHER" id="PTHR11820:SF7">
    <property type="entry name" value="ACYLPYRUVASE FAHD1, MITOCHONDRIAL"/>
    <property type="match status" value="1"/>
</dbReference>
<gene>
    <name evidence="3" type="ORF">AFA91_17645</name>
</gene>
<dbReference type="GO" id="GO:0018773">
    <property type="term" value="F:acetylpyruvate hydrolase activity"/>
    <property type="evidence" value="ECO:0007669"/>
    <property type="project" value="TreeGrafter"/>
</dbReference>
<dbReference type="KEGG" id="mgo:AFA91_17645"/>
<dbReference type="RefSeq" id="WP_049745849.1">
    <property type="nucleotide sequence ID" value="NZ_CP012150.1"/>
</dbReference>
<accession>A0A0K0X7P4</accession>
<dbReference type="GO" id="GO:0019752">
    <property type="term" value="P:carboxylic acid metabolic process"/>
    <property type="evidence" value="ECO:0007669"/>
    <property type="project" value="UniProtKB-ARBA"/>
</dbReference>
<dbReference type="AlphaFoldDB" id="A0A0K0X7P4"/>
<sequence>MRLATYCRPGGGPEIGLIDGDTLVPLTTDDGFSPSMVEFVALGADGLRRAAKAAATAPRIAADTVRLLAPIRPYNNIMCVGKNYYDHAAEFAGSGFDASQKQVVPDIPVIFTKALSSIVGPDDHVRVSDDPTYTSDYEGELAVVIGEGGHQIAAADAFAHVYGYTIVNDVTIRDLQKRHVQFFIGKSAATYGPMGPVLVTADEIDDVNALRVQTRINGELRQDAPVSDLIFDIPTVIEAISAAVMLQPGDVIATGTPAGVGIGFSPPRFLSPGDLMEVTIDCIGTLSNPTV</sequence>
<evidence type="ECO:0000256" key="1">
    <source>
        <dbReference type="ARBA" id="ARBA00022723"/>
    </source>
</evidence>
<dbReference type="Gene3D" id="3.90.850.10">
    <property type="entry name" value="Fumarylacetoacetase-like, C-terminal domain"/>
    <property type="match status" value="1"/>
</dbReference>
<evidence type="ECO:0000259" key="2">
    <source>
        <dbReference type="Pfam" id="PF01557"/>
    </source>
</evidence>
<feature type="domain" description="Fumarylacetoacetase-like C-terminal" evidence="2">
    <location>
        <begin position="77"/>
        <end position="289"/>
    </location>
</feature>
<dbReference type="FunFam" id="3.90.850.10:FF:000002">
    <property type="entry name" value="2-hydroxyhepta-2,4-diene-1,7-dioate isomerase"/>
    <property type="match status" value="1"/>
</dbReference>
<keyword evidence="3" id="KW-0378">Hydrolase</keyword>
<dbReference type="Pfam" id="PF01557">
    <property type="entry name" value="FAA_hydrolase"/>
    <property type="match status" value="1"/>
</dbReference>